<dbReference type="STRING" id="118168.MC7420_7069"/>
<evidence type="ECO:0000313" key="1">
    <source>
        <dbReference type="EMBL" id="EDX78416.1"/>
    </source>
</evidence>
<dbReference type="Proteomes" id="UP000003835">
    <property type="component" value="Unassembled WGS sequence"/>
</dbReference>
<reference evidence="1 2" key="1">
    <citation type="submission" date="2008-07" db="EMBL/GenBank/DDBJ databases">
        <authorList>
            <person name="Tandeau de Marsac N."/>
            <person name="Ferriera S."/>
            <person name="Johnson J."/>
            <person name="Kravitz S."/>
            <person name="Beeson K."/>
            <person name="Sutton G."/>
            <person name="Rogers Y.-H."/>
            <person name="Friedman R."/>
            <person name="Frazier M."/>
            <person name="Venter J.C."/>
        </authorList>
    </citation>
    <scope>NUCLEOTIDE SEQUENCE [LARGE SCALE GENOMIC DNA]</scope>
    <source>
        <strain evidence="1 2">PCC 7420</strain>
    </source>
</reference>
<dbReference type="OrthoDB" id="484734at2"/>
<evidence type="ECO:0000313" key="2">
    <source>
        <dbReference type="Proteomes" id="UP000003835"/>
    </source>
</evidence>
<dbReference type="AlphaFoldDB" id="B4VHW6"/>
<name>B4VHW6_9CYAN</name>
<dbReference type="SUPFAM" id="SSF160574">
    <property type="entry name" value="BT0923-like"/>
    <property type="match status" value="1"/>
</dbReference>
<accession>B4VHW6</accession>
<sequence length="216" mass="24613">MYQDWSHLQEIYDLTKRSRLCIYLRLEEKEKTKKLMIFGTTTEWRIVIATGMAILASSINLGEAKAQSIPNPQTVLLAQTFGGIERDITLEDVPLPVMAAVRTVTGAEPTRANIEMKPDGSILYELRGQNQQGFEFVVDSTPNGQIIEVDEEIERSAVPEDVIKALKRWEPNASIVSTWRSTRLGEFVYEIVLDNDFWFEIPADTQQITIHQLQRS</sequence>
<protein>
    <recommendedName>
        <fullName evidence="3">PepSY domain-containing protein</fullName>
    </recommendedName>
</protein>
<evidence type="ECO:0008006" key="3">
    <source>
        <dbReference type="Google" id="ProtNLM"/>
    </source>
</evidence>
<dbReference type="HOGENOM" id="CLU_1275877_0_0_3"/>
<proteinExistence type="predicted"/>
<organism evidence="1 2">
    <name type="scientific">Coleofasciculus chthonoplastes PCC 7420</name>
    <dbReference type="NCBI Taxonomy" id="118168"/>
    <lineage>
        <taxon>Bacteria</taxon>
        <taxon>Bacillati</taxon>
        <taxon>Cyanobacteriota</taxon>
        <taxon>Cyanophyceae</taxon>
        <taxon>Coleofasciculales</taxon>
        <taxon>Coleofasciculaceae</taxon>
        <taxon>Coleofasciculus</taxon>
    </lineage>
</organism>
<keyword evidence="2" id="KW-1185">Reference proteome</keyword>
<gene>
    <name evidence="1" type="ORF">MC7420_7069</name>
</gene>
<dbReference type="eggNOG" id="ENOG5031BTT">
    <property type="taxonomic scope" value="Bacteria"/>
</dbReference>
<dbReference type="EMBL" id="DS989841">
    <property type="protein sequence ID" value="EDX78416.1"/>
    <property type="molecule type" value="Genomic_DNA"/>
</dbReference>